<dbReference type="Proteomes" id="UP001156601">
    <property type="component" value="Unassembled WGS sequence"/>
</dbReference>
<proteinExistence type="predicted"/>
<dbReference type="EMBL" id="BSOT01000002">
    <property type="protein sequence ID" value="GLR69397.1"/>
    <property type="molecule type" value="Genomic_DNA"/>
</dbReference>
<reference evidence="1" key="1">
    <citation type="journal article" date="2014" name="Int. J. Syst. Evol. Microbiol.">
        <title>Complete genome sequence of Corynebacterium casei LMG S-19264T (=DSM 44701T), isolated from a smear-ripened cheese.</title>
        <authorList>
            <consortium name="US DOE Joint Genome Institute (JGI-PGF)"/>
            <person name="Walter F."/>
            <person name="Albersmeier A."/>
            <person name="Kalinowski J."/>
            <person name="Ruckert C."/>
        </authorList>
    </citation>
    <scope>NUCLEOTIDE SEQUENCE</scope>
    <source>
        <strain evidence="1">NBRC 110023</strain>
    </source>
</reference>
<organism evidence="1 2">
    <name type="scientific">Agaribacter marinus</name>
    <dbReference type="NCBI Taxonomy" id="1431249"/>
    <lineage>
        <taxon>Bacteria</taxon>
        <taxon>Pseudomonadati</taxon>
        <taxon>Pseudomonadota</taxon>
        <taxon>Gammaproteobacteria</taxon>
        <taxon>Alteromonadales</taxon>
        <taxon>Alteromonadaceae</taxon>
        <taxon>Agaribacter</taxon>
    </lineage>
</organism>
<evidence type="ECO:0000313" key="1">
    <source>
        <dbReference type="EMBL" id="GLR69397.1"/>
    </source>
</evidence>
<dbReference type="AlphaFoldDB" id="A0AA37SUF3"/>
<gene>
    <name evidence="1" type="ORF">GCM10007852_03050</name>
</gene>
<accession>A0AA37SUF3</accession>
<sequence length="85" mass="10298">MKYFNGDRVRMIRHADWKQDAIATIVSTKPLKRALPDNTDDWEYWIEFDFPQYDLTDEMNDDRERSYDSCTVLERYLEPIKVDTT</sequence>
<protein>
    <submittedName>
        <fullName evidence="1">Uncharacterized protein</fullName>
    </submittedName>
</protein>
<comment type="caution">
    <text evidence="1">The sequence shown here is derived from an EMBL/GenBank/DDBJ whole genome shotgun (WGS) entry which is preliminary data.</text>
</comment>
<evidence type="ECO:0000313" key="2">
    <source>
        <dbReference type="Proteomes" id="UP001156601"/>
    </source>
</evidence>
<reference evidence="1" key="2">
    <citation type="submission" date="2023-01" db="EMBL/GenBank/DDBJ databases">
        <title>Draft genome sequence of Agaribacter marinus strain NBRC 110023.</title>
        <authorList>
            <person name="Sun Q."/>
            <person name="Mori K."/>
        </authorList>
    </citation>
    <scope>NUCLEOTIDE SEQUENCE</scope>
    <source>
        <strain evidence="1">NBRC 110023</strain>
    </source>
</reference>
<name>A0AA37SUF3_9ALTE</name>
<keyword evidence="2" id="KW-1185">Reference proteome</keyword>